<keyword evidence="3" id="KW-0067">ATP-binding</keyword>
<name>A0A8I1DT66_BURCE</name>
<feature type="domain" description="ABC transporter" evidence="2">
    <location>
        <begin position="13"/>
        <end position="87"/>
    </location>
</feature>
<sequence length="97" mass="10202">MAVGMTLVILTSGIDLSVGEHEFVCLLGPSGCGKTTLLRIVAGLLPFDSGTITLGGRDLSALPARKRGFGIVFQSYSLFPNMTVAENVGYGLRIRGE</sequence>
<keyword evidence="1" id="KW-0813">Transport</keyword>
<gene>
    <name evidence="3" type="ORF">JAO13_41420</name>
</gene>
<protein>
    <submittedName>
        <fullName evidence="3">ATP-binding cassette domain-containing protein</fullName>
    </submittedName>
</protein>
<dbReference type="RefSeq" id="WP_198115014.1">
    <property type="nucleotide sequence ID" value="NZ_JAEDXG010000297.1"/>
</dbReference>
<accession>A0A8I1DT66</accession>
<dbReference type="AlphaFoldDB" id="A0A8I1DT66"/>
<dbReference type="EMBL" id="JAEDXG010000297">
    <property type="protein sequence ID" value="MBH9702882.1"/>
    <property type="molecule type" value="Genomic_DNA"/>
</dbReference>
<evidence type="ECO:0000259" key="2">
    <source>
        <dbReference type="Pfam" id="PF00005"/>
    </source>
</evidence>
<evidence type="ECO:0000256" key="1">
    <source>
        <dbReference type="ARBA" id="ARBA00022448"/>
    </source>
</evidence>
<dbReference type="Gene3D" id="3.40.50.300">
    <property type="entry name" value="P-loop containing nucleotide triphosphate hydrolases"/>
    <property type="match status" value="1"/>
</dbReference>
<evidence type="ECO:0000313" key="4">
    <source>
        <dbReference type="Proteomes" id="UP000645612"/>
    </source>
</evidence>
<dbReference type="InterPro" id="IPR027417">
    <property type="entry name" value="P-loop_NTPase"/>
</dbReference>
<keyword evidence="3" id="KW-0547">Nucleotide-binding</keyword>
<comment type="caution">
    <text evidence="3">The sequence shown here is derived from an EMBL/GenBank/DDBJ whole genome shotgun (WGS) entry which is preliminary data.</text>
</comment>
<dbReference type="PANTHER" id="PTHR42781">
    <property type="entry name" value="SPERMIDINE/PUTRESCINE IMPORT ATP-BINDING PROTEIN POTA"/>
    <property type="match status" value="1"/>
</dbReference>
<feature type="non-terminal residue" evidence="3">
    <location>
        <position position="97"/>
    </location>
</feature>
<dbReference type="Proteomes" id="UP000645612">
    <property type="component" value="Unassembled WGS sequence"/>
</dbReference>
<dbReference type="SUPFAM" id="SSF52540">
    <property type="entry name" value="P-loop containing nucleoside triphosphate hydrolases"/>
    <property type="match status" value="1"/>
</dbReference>
<proteinExistence type="predicted"/>
<dbReference type="InterPro" id="IPR050093">
    <property type="entry name" value="ABC_SmlMolc_Importer"/>
</dbReference>
<dbReference type="GO" id="GO:0016887">
    <property type="term" value="F:ATP hydrolysis activity"/>
    <property type="evidence" value="ECO:0007669"/>
    <property type="project" value="InterPro"/>
</dbReference>
<dbReference type="InterPro" id="IPR003439">
    <property type="entry name" value="ABC_transporter-like_ATP-bd"/>
</dbReference>
<dbReference type="Pfam" id="PF00005">
    <property type="entry name" value="ABC_tran"/>
    <property type="match status" value="1"/>
</dbReference>
<dbReference type="PANTHER" id="PTHR42781:SF4">
    <property type="entry name" value="SPERMIDINE_PUTRESCINE IMPORT ATP-BINDING PROTEIN POTA"/>
    <property type="match status" value="1"/>
</dbReference>
<reference evidence="3" key="1">
    <citation type="submission" date="2020-12" db="EMBL/GenBank/DDBJ databases">
        <title>Burkholderia cepacia complex in Mexico.</title>
        <authorList>
            <person name="Estrada P."/>
        </authorList>
    </citation>
    <scope>NUCLEOTIDE SEQUENCE</scope>
    <source>
        <strain evidence="3">871</strain>
    </source>
</reference>
<dbReference type="GO" id="GO:0005524">
    <property type="term" value="F:ATP binding"/>
    <property type="evidence" value="ECO:0007669"/>
    <property type="project" value="UniProtKB-KW"/>
</dbReference>
<organism evidence="3 4">
    <name type="scientific">Burkholderia cepacia</name>
    <name type="common">Pseudomonas cepacia</name>
    <dbReference type="NCBI Taxonomy" id="292"/>
    <lineage>
        <taxon>Bacteria</taxon>
        <taxon>Pseudomonadati</taxon>
        <taxon>Pseudomonadota</taxon>
        <taxon>Betaproteobacteria</taxon>
        <taxon>Burkholderiales</taxon>
        <taxon>Burkholderiaceae</taxon>
        <taxon>Burkholderia</taxon>
        <taxon>Burkholderia cepacia complex</taxon>
    </lineage>
</organism>
<evidence type="ECO:0000313" key="3">
    <source>
        <dbReference type="EMBL" id="MBH9702882.1"/>
    </source>
</evidence>